<dbReference type="AlphaFoldDB" id="A0A9J6E8Q0"/>
<dbReference type="Proteomes" id="UP000821866">
    <property type="component" value="Chromosome 3"/>
</dbReference>
<name>A0A9J6E8Q0_RHIMP</name>
<accession>A0A9J6E8Q0</accession>
<feature type="region of interest" description="Disordered" evidence="1">
    <location>
        <begin position="128"/>
        <end position="154"/>
    </location>
</feature>
<proteinExistence type="predicted"/>
<reference evidence="2" key="2">
    <citation type="submission" date="2021-09" db="EMBL/GenBank/DDBJ databases">
        <authorList>
            <person name="Jia N."/>
            <person name="Wang J."/>
            <person name="Shi W."/>
            <person name="Du L."/>
            <person name="Sun Y."/>
            <person name="Zhan W."/>
            <person name="Jiang J."/>
            <person name="Wang Q."/>
            <person name="Zhang B."/>
            <person name="Ji P."/>
            <person name="Sakyi L.B."/>
            <person name="Cui X."/>
            <person name="Yuan T."/>
            <person name="Jiang B."/>
            <person name="Yang W."/>
            <person name="Lam T.T.-Y."/>
            <person name="Chang Q."/>
            <person name="Ding S."/>
            <person name="Wang X."/>
            <person name="Zhu J."/>
            <person name="Ruan X."/>
            <person name="Zhao L."/>
            <person name="Wei J."/>
            <person name="Que T."/>
            <person name="Du C."/>
            <person name="Cheng J."/>
            <person name="Dai P."/>
            <person name="Han X."/>
            <person name="Huang E."/>
            <person name="Gao Y."/>
            <person name="Liu J."/>
            <person name="Shao H."/>
            <person name="Ye R."/>
            <person name="Li L."/>
            <person name="Wei W."/>
            <person name="Wang X."/>
            <person name="Wang C."/>
            <person name="Huo Q."/>
            <person name="Li W."/>
            <person name="Guo W."/>
            <person name="Chen H."/>
            <person name="Chen S."/>
            <person name="Zhou L."/>
            <person name="Zhou L."/>
            <person name="Ni X."/>
            <person name="Tian J."/>
            <person name="Zhou Y."/>
            <person name="Sheng Y."/>
            <person name="Liu T."/>
            <person name="Pan Y."/>
            <person name="Xia L."/>
            <person name="Li J."/>
            <person name="Zhao F."/>
            <person name="Cao W."/>
        </authorList>
    </citation>
    <scope>NUCLEOTIDE SEQUENCE</scope>
    <source>
        <strain evidence="2">Rmic-2018</strain>
        <tissue evidence="2">Larvae</tissue>
    </source>
</reference>
<reference evidence="2" key="1">
    <citation type="journal article" date="2020" name="Cell">
        <title>Large-Scale Comparative Analyses of Tick Genomes Elucidate Their Genetic Diversity and Vector Capacities.</title>
        <authorList>
            <consortium name="Tick Genome and Microbiome Consortium (TIGMIC)"/>
            <person name="Jia N."/>
            <person name="Wang J."/>
            <person name="Shi W."/>
            <person name="Du L."/>
            <person name="Sun Y."/>
            <person name="Zhan W."/>
            <person name="Jiang J.F."/>
            <person name="Wang Q."/>
            <person name="Zhang B."/>
            <person name="Ji P."/>
            <person name="Bell-Sakyi L."/>
            <person name="Cui X.M."/>
            <person name="Yuan T.T."/>
            <person name="Jiang B.G."/>
            <person name="Yang W.F."/>
            <person name="Lam T.T."/>
            <person name="Chang Q.C."/>
            <person name="Ding S.J."/>
            <person name="Wang X.J."/>
            <person name="Zhu J.G."/>
            <person name="Ruan X.D."/>
            <person name="Zhao L."/>
            <person name="Wei J.T."/>
            <person name="Ye R.Z."/>
            <person name="Que T.C."/>
            <person name="Du C.H."/>
            <person name="Zhou Y.H."/>
            <person name="Cheng J.X."/>
            <person name="Dai P.F."/>
            <person name="Guo W.B."/>
            <person name="Han X.H."/>
            <person name="Huang E.J."/>
            <person name="Li L.F."/>
            <person name="Wei W."/>
            <person name="Gao Y.C."/>
            <person name="Liu J.Z."/>
            <person name="Shao H.Z."/>
            <person name="Wang X."/>
            <person name="Wang C.C."/>
            <person name="Yang T.C."/>
            <person name="Huo Q.B."/>
            <person name="Li W."/>
            <person name="Chen H.Y."/>
            <person name="Chen S.E."/>
            <person name="Zhou L.G."/>
            <person name="Ni X.B."/>
            <person name="Tian J.H."/>
            <person name="Sheng Y."/>
            <person name="Liu T."/>
            <person name="Pan Y.S."/>
            <person name="Xia L.Y."/>
            <person name="Li J."/>
            <person name="Zhao F."/>
            <person name="Cao W.C."/>
        </authorList>
    </citation>
    <scope>NUCLEOTIDE SEQUENCE</scope>
    <source>
        <strain evidence="2">Rmic-2018</strain>
    </source>
</reference>
<dbReference type="EMBL" id="JABSTU010000005">
    <property type="protein sequence ID" value="KAH8030601.1"/>
    <property type="molecule type" value="Genomic_DNA"/>
</dbReference>
<protein>
    <submittedName>
        <fullName evidence="2">Uncharacterized protein</fullName>
    </submittedName>
</protein>
<keyword evidence="3" id="KW-1185">Reference proteome</keyword>
<comment type="caution">
    <text evidence="2">The sequence shown here is derived from an EMBL/GenBank/DDBJ whole genome shotgun (WGS) entry which is preliminary data.</text>
</comment>
<gene>
    <name evidence="2" type="ORF">HPB51_010432</name>
</gene>
<evidence type="ECO:0000313" key="3">
    <source>
        <dbReference type="Proteomes" id="UP000821866"/>
    </source>
</evidence>
<sequence>MHHDFRRLLITRSSQIEVARHLFESRSYVAQNYRDKGVEGRFGCANVEGRQGGGRTVRTAPGCGAGGGLYIRAGWFLASARSDLVSLRHGERDAIEKKNGTDSRKILGENENGGEGVRKGMARLVEQNDGSSQVKGVSSAADEARKHASFSRSSGREERHALGFLFRVQPSCRVTRLLDSVPTGCALAISGVNVALADWARPTSPPDADDLRRQCSSDRLDLLYAIC</sequence>
<evidence type="ECO:0000256" key="1">
    <source>
        <dbReference type="SAM" id="MobiDB-lite"/>
    </source>
</evidence>
<organism evidence="2 3">
    <name type="scientific">Rhipicephalus microplus</name>
    <name type="common">Cattle tick</name>
    <name type="synonym">Boophilus microplus</name>
    <dbReference type="NCBI Taxonomy" id="6941"/>
    <lineage>
        <taxon>Eukaryota</taxon>
        <taxon>Metazoa</taxon>
        <taxon>Ecdysozoa</taxon>
        <taxon>Arthropoda</taxon>
        <taxon>Chelicerata</taxon>
        <taxon>Arachnida</taxon>
        <taxon>Acari</taxon>
        <taxon>Parasitiformes</taxon>
        <taxon>Ixodida</taxon>
        <taxon>Ixodoidea</taxon>
        <taxon>Ixodidae</taxon>
        <taxon>Rhipicephalinae</taxon>
        <taxon>Rhipicephalus</taxon>
        <taxon>Boophilus</taxon>
    </lineage>
</organism>
<evidence type="ECO:0000313" key="2">
    <source>
        <dbReference type="EMBL" id="KAH8030601.1"/>
    </source>
</evidence>